<dbReference type="EMBL" id="ACHB01000092">
    <property type="protein sequence ID" value="EEI90187.1"/>
    <property type="molecule type" value="Genomic_DNA"/>
</dbReference>
<comment type="caution">
    <text evidence="2">The sequence shown here is derived from an EMBL/GenBank/DDBJ whole genome shotgun (WGS) entry which is preliminary data.</text>
</comment>
<evidence type="ECO:0000256" key="1">
    <source>
        <dbReference type="SAM" id="MobiDB-lite"/>
    </source>
</evidence>
<feature type="compositionally biased region" description="Low complexity" evidence="1">
    <location>
        <begin position="201"/>
        <end position="213"/>
    </location>
</feature>
<organism evidence="2 3">
    <name type="scientific">Sphingobacterium spiritivorum ATCC 33300</name>
    <dbReference type="NCBI Taxonomy" id="525372"/>
    <lineage>
        <taxon>Bacteria</taxon>
        <taxon>Pseudomonadati</taxon>
        <taxon>Bacteroidota</taxon>
        <taxon>Sphingobacteriia</taxon>
        <taxon>Sphingobacteriales</taxon>
        <taxon>Sphingobacteriaceae</taxon>
        <taxon>Sphingobacterium</taxon>
    </lineage>
</organism>
<feature type="region of interest" description="Disordered" evidence="1">
    <location>
        <begin position="172"/>
        <end position="289"/>
    </location>
</feature>
<name>C2G3I2_SPHSI</name>
<dbReference type="GO" id="GO:0031012">
    <property type="term" value="C:extracellular matrix"/>
    <property type="evidence" value="ECO:0007669"/>
    <property type="project" value="TreeGrafter"/>
</dbReference>
<feature type="compositionally biased region" description="Basic and acidic residues" evidence="1">
    <location>
        <begin position="139"/>
        <end position="149"/>
    </location>
</feature>
<dbReference type="Pfam" id="PF01391">
    <property type="entry name" value="Collagen"/>
    <property type="match status" value="2"/>
</dbReference>
<feature type="compositionally biased region" description="Polar residues" evidence="1">
    <location>
        <begin position="150"/>
        <end position="159"/>
    </location>
</feature>
<dbReference type="GO" id="GO:0005615">
    <property type="term" value="C:extracellular space"/>
    <property type="evidence" value="ECO:0007669"/>
    <property type="project" value="TreeGrafter"/>
</dbReference>
<feature type="region of interest" description="Disordered" evidence="1">
    <location>
        <begin position="118"/>
        <end position="159"/>
    </location>
</feature>
<reference evidence="2 3" key="1">
    <citation type="submission" date="2009-01" db="EMBL/GenBank/DDBJ databases">
        <authorList>
            <person name="Qin X."/>
            <person name="Bachman B."/>
            <person name="Battles P."/>
            <person name="Bell A."/>
            <person name="Bess C."/>
            <person name="Bickham C."/>
            <person name="Chaboub L."/>
            <person name="Chen D."/>
            <person name="Coyle M."/>
            <person name="Deiros D.R."/>
            <person name="Dinh H."/>
            <person name="Forbes L."/>
            <person name="Fowler G."/>
            <person name="Francisco L."/>
            <person name="Fu Q."/>
            <person name="Gubbala S."/>
            <person name="Hale W."/>
            <person name="Han Y."/>
            <person name="Hemphill L."/>
            <person name="Highlander S.K."/>
            <person name="Hirani K."/>
            <person name="Hogues M."/>
            <person name="Jackson L."/>
            <person name="Jakkamsetti A."/>
            <person name="Javaid M."/>
            <person name="Jiang H."/>
            <person name="Korchina V."/>
            <person name="Kovar C."/>
            <person name="Lara F."/>
            <person name="Lee S."/>
            <person name="Mata R."/>
            <person name="Mathew T."/>
            <person name="Moen C."/>
            <person name="Morales K."/>
            <person name="Munidasa M."/>
            <person name="Nazareth L."/>
            <person name="Ngo R."/>
            <person name="Nguyen L."/>
            <person name="Okwuonu G."/>
            <person name="Ongeri F."/>
            <person name="Patil S."/>
            <person name="Petrosino J."/>
            <person name="Pham C."/>
            <person name="Pham P."/>
            <person name="Pu L.-L."/>
            <person name="Puazo M."/>
            <person name="Raj R."/>
            <person name="Reid J."/>
            <person name="Rouhana J."/>
            <person name="Saada N."/>
            <person name="Shang Y."/>
            <person name="Simmons D."/>
            <person name="Thornton R."/>
            <person name="Warren J."/>
            <person name="Weissenberger G."/>
            <person name="Zhang J."/>
            <person name="Zhang L."/>
            <person name="Zhou C."/>
            <person name="Zhu D."/>
            <person name="Muzny D."/>
            <person name="Worley K."/>
            <person name="Gibbs R."/>
        </authorList>
    </citation>
    <scope>NUCLEOTIDE SEQUENCE [LARGE SCALE GENOMIC DNA]</scope>
    <source>
        <strain evidence="2 3">ATCC 33300</strain>
    </source>
</reference>
<feature type="region of interest" description="Disordered" evidence="1">
    <location>
        <begin position="314"/>
        <end position="385"/>
    </location>
</feature>
<dbReference type="AlphaFoldDB" id="C2G3I2"/>
<keyword evidence="2" id="KW-0176">Collagen</keyword>
<dbReference type="InterPro" id="IPR008160">
    <property type="entry name" value="Collagen"/>
</dbReference>
<protein>
    <submittedName>
        <fullName evidence="2">Collagen triple helix repeat protein</fullName>
    </submittedName>
</protein>
<dbReference type="RefSeq" id="WP_003003523.1">
    <property type="nucleotide sequence ID" value="NZ_GG668630.1"/>
</dbReference>
<feature type="compositionally biased region" description="Polar residues" evidence="1">
    <location>
        <begin position="270"/>
        <end position="283"/>
    </location>
</feature>
<dbReference type="HOGENOM" id="CLU_266360_0_0_10"/>
<dbReference type="PANTHER" id="PTHR24023:SF1082">
    <property type="entry name" value="COLLAGEN TRIPLE HELIX REPEAT"/>
    <property type="match status" value="1"/>
</dbReference>
<feature type="compositionally biased region" description="Basic and acidic residues" evidence="1">
    <location>
        <begin position="256"/>
        <end position="267"/>
    </location>
</feature>
<evidence type="ECO:0000313" key="3">
    <source>
        <dbReference type="Proteomes" id="UP000006241"/>
    </source>
</evidence>
<dbReference type="PANTHER" id="PTHR24023">
    <property type="entry name" value="COLLAGEN ALPHA"/>
    <property type="match status" value="1"/>
</dbReference>
<evidence type="ECO:0000313" key="2">
    <source>
        <dbReference type="EMBL" id="EEI90187.1"/>
    </source>
</evidence>
<dbReference type="InterPro" id="IPR050149">
    <property type="entry name" value="Collagen_superfamily"/>
</dbReference>
<accession>C2G3I2</accession>
<dbReference type="Proteomes" id="UP000006241">
    <property type="component" value="Unassembled WGS sequence"/>
</dbReference>
<proteinExistence type="predicted"/>
<feature type="compositionally biased region" description="Polar residues" evidence="1">
    <location>
        <begin position="122"/>
        <end position="131"/>
    </location>
</feature>
<gene>
    <name evidence="2" type="ORF">HMPREF0765_4138</name>
</gene>
<sequence length="1244" mass="132265">MKKKISKTIAVTDNASSVSQTIPPSRPRSAASFTQVDDFLSVIRGLGIPTADSDILEGQTDSSNAVKIVYNTTLHKLRVYNPANEQWRDAVEVDLSDYYTRAQTDAIVEAVKDYASNRDNHTGLQPASSISGLEETLEEKESITNRKTDLTNPDNNTYPTTQAVSAAIQHISLTPGPKGDKGDKGDTGTQGPVGPKGDTGPQGIQGIQGVQGPKGEKGETGLRGIQGEQGIQGVMGDPGPKGDKGDPGLQGMQGLKGDKGDKGDKGNDGTSVTILGSLPNESSLPPDGNRGDAYLIEGFLYVWNGSAWEDVGNIKGPKGDKGDQGIQGVQGTQGVKGDAGERGPIGMTGSQGIQGPQGAKGEKGDKGDQGAQGVQGPAGDPASNIVRSVNSKIGDVSLSTEDIVGLNDNLTSKANKDGSNTSGTWPITSSNSNAWGTYRIQWDGANNNPSDIIAWDSQRSIWSPINKNQLKTLLDIPSSGETLASVASRGNSYWGPITIGFSGVNSNSTKLDIQNLAGRTWSLSSGTNNINENHFGIYSNSGGASSDLMFTITPAGNVGIGVLSPIFKIDVEGNARVKDALTIDGTSNQYKELQYRNNGLLRWDLFTSPTSEAGGNAGSDFAITRYADDGSYLGQPLGISRATGIASFGGQINSLGGNSAQWNEAYSWGNHKDSYPRRGLGEPSHNSIRVNDTRDWNPIASTNLLSGTWFDFKNSSVIGLAGQPGVGPWAGVITMVPYDDDSGNNGSAFRFAQSSLGGSSSSFFGQSYETGGWKPWVRFWTSGDFNQSNVDAWNNNRVDLTTINQAIPVRKIFSYTGGNAYNTSTIEVKGNGTDVFPSIGFHQPNVVGSILHLRNNGRIYLDQDMLIGANEGGSFSNSVLTNKAWFDYNYAGKEAAGSVISFSGLNGAYATELFGQYNGGGNNFYLRTRNGDVAQYNPVRRVWTDGDFMMSYNNSTAWTVVQRDGSGYIEANYIRTALSAQNPRADGGLTTLYGNDDTGNGYHYAWTSEAVRNFLGLKTDAEYVNTSASQTIGGSKIFTQPITGADATADTHLVTKRQVPALAAQGSGILRMIHAPVSGIFSTISGQQYLRIAYTSNEWSYTIPAGTFSGGPGKLEIEFFCEYHSSSSTSTETAELYLEFSQPGNSILIPVASYRPSQKGTASKNTCRFLATSRDSGGLFYAGSVNTGVNDSYKVVTPRSISGIDFRQSVTIKLWQTGTSIPGYDLSILPLTIQVADLTEILPP</sequence>
<feature type="compositionally biased region" description="Low complexity" evidence="1">
    <location>
        <begin position="324"/>
        <end position="336"/>
    </location>
</feature>